<evidence type="ECO:0000256" key="1">
    <source>
        <dbReference type="ARBA" id="ARBA00023157"/>
    </source>
</evidence>
<dbReference type="Gene3D" id="2.40.10.10">
    <property type="entry name" value="Trypsin-like serine proteases"/>
    <property type="match status" value="2"/>
</dbReference>
<dbReference type="AlphaFoldDB" id="A0AA38ICC4"/>
<evidence type="ECO:0000256" key="4">
    <source>
        <dbReference type="SAM" id="Phobius"/>
    </source>
</evidence>
<dbReference type="GO" id="GO:0006508">
    <property type="term" value="P:proteolysis"/>
    <property type="evidence" value="ECO:0007669"/>
    <property type="project" value="InterPro"/>
</dbReference>
<dbReference type="InterPro" id="IPR009003">
    <property type="entry name" value="Peptidase_S1_PA"/>
</dbReference>
<dbReference type="SMART" id="SM00032">
    <property type="entry name" value="CCP"/>
    <property type="match status" value="4"/>
</dbReference>
<dbReference type="SUPFAM" id="SSF50494">
    <property type="entry name" value="Trypsin-like serine proteases"/>
    <property type="match status" value="2"/>
</dbReference>
<reference evidence="7" key="1">
    <citation type="journal article" date="2023" name="G3 (Bethesda)">
        <title>Whole genome assemblies of Zophobas morio and Tenebrio molitor.</title>
        <authorList>
            <person name="Kaur S."/>
            <person name="Stinson S.A."/>
            <person name="diCenzo G.C."/>
        </authorList>
    </citation>
    <scope>NUCLEOTIDE SEQUENCE</scope>
    <source>
        <strain evidence="7">QUZm001</strain>
    </source>
</reference>
<evidence type="ECO:0000259" key="6">
    <source>
        <dbReference type="PROSITE" id="PS50923"/>
    </source>
</evidence>
<dbReference type="InterPro" id="IPR043504">
    <property type="entry name" value="Peptidase_S1_PA_chymotrypsin"/>
</dbReference>
<feature type="domain" description="Sushi" evidence="6">
    <location>
        <begin position="41"/>
        <end position="106"/>
    </location>
</feature>
<keyword evidence="1" id="KW-1015">Disulfide bond</keyword>
<dbReference type="GO" id="GO:0004252">
    <property type="term" value="F:serine-type endopeptidase activity"/>
    <property type="evidence" value="ECO:0007669"/>
    <property type="project" value="InterPro"/>
</dbReference>
<dbReference type="Pfam" id="PF00089">
    <property type="entry name" value="Trypsin"/>
    <property type="match status" value="2"/>
</dbReference>
<evidence type="ECO:0000313" key="7">
    <source>
        <dbReference type="EMBL" id="KAJ3651282.1"/>
    </source>
</evidence>
<feature type="domain" description="Peptidase S1" evidence="5">
    <location>
        <begin position="188"/>
        <end position="446"/>
    </location>
</feature>
<comment type="caution">
    <text evidence="7">The sequence shown here is derived from an EMBL/GenBank/DDBJ whole genome shotgun (WGS) entry which is preliminary data.</text>
</comment>
<keyword evidence="4" id="KW-0812">Transmembrane</keyword>
<gene>
    <name evidence="7" type="ORF">Zmor_017332</name>
</gene>
<comment type="caution">
    <text evidence="3">Lacks conserved residue(s) required for the propagation of feature annotation.</text>
</comment>
<dbReference type="SUPFAM" id="SSF57535">
    <property type="entry name" value="Complement control module/SCR domain"/>
    <property type="match status" value="2"/>
</dbReference>
<feature type="transmembrane region" description="Helical" evidence="4">
    <location>
        <begin position="7"/>
        <end position="27"/>
    </location>
</feature>
<keyword evidence="4" id="KW-0472">Membrane</keyword>
<dbReference type="InterPro" id="IPR001254">
    <property type="entry name" value="Trypsin_dom"/>
</dbReference>
<dbReference type="InterPro" id="IPR018114">
    <property type="entry name" value="TRYPSIN_HIS"/>
</dbReference>
<protein>
    <recommendedName>
        <fullName evidence="9">Limulus clotting factor C</fullName>
    </recommendedName>
</protein>
<evidence type="ECO:0008006" key="9">
    <source>
        <dbReference type="Google" id="ProtNLM"/>
    </source>
</evidence>
<evidence type="ECO:0000256" key="2">
    <source>
        <dbReference type="ARBA" id="ARBA00024195"/>
    </source>
</evidence>
<feature type="domain" description="Sushi" evidence="6">
    <location>
        <begin position="488"/>
        <end position="554"/>
    </location>
</feature>
<dbReference type="InterPro" id="IPR051487">
    <property type="entry name" value="Ser/Thr_Proteases_Immune/Dev"/>
</dbReference>
<sequence>MMSKIETFVTFCYISVIVLLGVSLYNMNYNLSAKNKFQFRNSCVLPPHPMSGWWTLPNQLAKPPNTVVPTGSTLQIFCNQTYKLDGSAKSLCIDGKWYPKIAKCLKTCPSMISSSLMKIQCSFDNKIIQNCTDPIDNTQAQFFCAPYYEDERKVKLKAICNNGKWSEQVPQCVPVCGRRQSKKGMPVIANGTFSTKGEFPWQVALYQNRNYICGGVLLHQRLILTAAHCVSNADGNPNPTYIYIVIVGNHYRRYHVASLEDGAQSSSVHAIYVPDGYAGGDRFYYIDIAIIVTTKTFKLSSTVQPVCIDWSTEYERLLYKTGRPMGLVSGWGYTIEHSKPSDMSRNLELSIIDREKCIHMLDDIEHQEYVTDDKLCGGYLNKSKSVCHGDSGSGIVFNHKGRHYLIGIVSISLLAQTENGSCDSQKYSLFTQVSKYIDDFIWKYYAQYKPQAIPLVYTTAPTTHIHTQTSTSMETSTTTPTTPAANSTNCLLTKHPEFGQWSIYRGTTNSSLGTLVKTGTILKIVCHEGYKLDGNDILACENGTWSSDIGNCLRICPTIASTKVMNITCYFNIRKLKNCAEPVVGTTAKYHCAPFYEDVKLMEHSLYCNGSWGNASWTPGTPYCVPKCGHRSVKDPVFNISDGTRDFPWLVGIYRQNDNKLICSGSLLSDKIVLTVARCFGDVNEKLLSKQYIVAAGSYFSSRGSEKVQTSSIHQADNYGYLLIIVLEKEFQFSRTVQPVCIDWDGELKKENDEGYLSLWNSNGTSTNFSHNSTTAKVKLASIEECRMNLPEEYMNMTNEKLCVHHLERGTSFCAMDGGGGLFVKYQDKFHIFGVMDVLNTQEECVNREYSLYIPVNGYAKMFRTKLKK</sequence>
<dbReference type="EMBL" id="JALNTZ010000005">
    <property type="protein sequence ID" value="KAJ3651282.1"/>
    <property type="molecule type" value="Genomic_DNA"/>
</dbReference>
<accession>A0AA38ICC4</accession>
<dbReference type="PROSITE" id="PS00134">
    <property type="entry name" value="TRYPSIN_HIS"/>
    <property type="match status" value="1"/>
</dbReference>
<dbReference type="Proteomes" id="UP001168821">
    <property type="component" value="Unassembled WGS sequence"/>
</dbReference>
<dbReference type="Gene3D" id="2.10.70.10">
    <property type="entry name" value="Complement Module, domain 1"/>
    <property type="match status" value="2"/>
</dbReference>
<dbReference type="Pfam" id="PF00084">
    <property type="entry name" value="Sushi"/>
    <property type="match status" value="2"/>
</dbReference>
<dbReference type="PRINTS" id="PR00722">
    <property type="entry name" value="CHYMOTRYPSIN"/>
</dbReference>
<evidence type="ECO:0000256" key="3">
    <source>
        <dbReference type="PROSITE-ProRule" id="PRU00302"/>
    </source>
</evidence>
<evidence type="ECO:0000259" key="5">
    <source>
        <dbReference type="PROSITE" id="PS50240"/>
    </source>
</evidence>
<proteinExistence type="inferred from homology"/>
<organism evidence="7 8">
    <name type="scientific">Zophobas morio</name>
    <dbReference type="NCBI Taxonomy" id="2755281"/>
    <lineage>
        <taxon>Eukaryota</taxon>
        <taxon>Metazoa</taxon>
        <taxon>Ecdysozoa</taxon>
        <taxon>Arthropoda</taxon>
        <taxon>Hexapoda</taxon>
        <taxon>Insecta</taxon>
        <taxon>Pterygota</taxon>
        <taxon>Neoptera</taxon>
        <taxon>Endopterygota</taxon>
        <taxon>Coleoptera</taxon>
        <taxon>Polyphaga</taxon>
        <taxon>Cucujiformia</taxon>
        <taxon>Tenebrionidae</taxon>
        <taxon>Zophobas</taxon>
    </lineage>
</organism>
<evidence type="ECO:0000313" key="8">
    <source>
        <dbReference type="Proteomes" id="UP001168821"/>
    </source>
</evidence>
<dbReference type="CDD" id="cd00033">
    <property type="entry name" value="CCP"/>
    <property type="match status" value="2"/>
</dbReference>
<dbReference type="InterPro" id="IPR000436">
    <property type="entry name" value="Sushi_SCR_CCP_dom"/>
</dbReference>
<dbReference type="PROSITE" id="PS50923">
    <property type="entry name" value="SUSHI"/>
    <property type="match status" value="2"/>
</dbReference>
<dbReference type="PROSITE" id="PS50240">
    <property type="entry name" value="TRYPSIN_DOM"/>
    <property type="match status" value="2"/>
</dbReference>
<dbReference type="PANTHER" id="PTHR24256">
    <property type="entry name" value="TRYPTASE-RELATED"/>
    <property type="match status" value="1"/>
</dbReference>
<keyword evidence="8" id="KW-1185">Reference proteome</keyword>
<name>A0AA38ICC4_9CUCU</name>
<dbReference type="SMART" id="SM00020">
    <property type="entry name" value="Tryp_SPc"/>
    <property type="match status" value="2"/>
</dbReference>
<dbReference type="CDD" id="cd00190">
    <property type="entry name" value="Tryp_SPc"/>
    <property type="match status" value="1"/>
</dbReference>
<feature type="domain" description="Peptidase S1" evidence="5">
    <location>
        <begin position="646"/>
        <end position="869"/>
    </location>
</feature>
<dbReference type="InterPro" id="IPR001314">
    <property type="entry name" value="Peptidase_S1A"/>
</dbReference>
<dbReference type="InterPro" id="IPR035976">
    <property type="entry name" value="Sushi/SCR/CCP_sf"/>
</dbReference>
<keyword evidence="3" id="KW-0768">Sushi</keyword>
<keyword evidence="4" id="KW-1133">Transmembrane helix</keyword>
<comment type="similarity">
    <text evidence="2">Belongs to the peptidase S1 family. CLIP subfamily.</text>
</comment>